<name>A0ABW5HWZ7_9PSEU</name>
<dbReference type="EMBL" id="JBHUKQ010000010">
    <property type="protein sequence ID" value="MFD2481549.1"/>
    <property type="molecule type" value="Genomic_DNA"/>
</dbReference>
<dbReference type="InterPro" id="IPR015018">
    <property type="entry name" value="DUF1905"/>
</dbReference>
<comment type="caution">
    <text evidence="1">The sequence shown here is derived from an EMBL/GenBank/DDBJ whole genome shotgun (WGS) entry which is preliminary data.</text>
</comment>
<evidence type="ECO:0000313" key="2">
    <source>
        <dbReference type="Proteomes" id="UP001597542"/>
    </source>
</evidence>
<sequence>MEVHFDAELWIWNARRTDTWTFVALPGDISGEAARAATCSR</sequence>
<organism evidence="1 2">
    <name type="scientific">Amycolatopsis albidoflavus</name>
    <dbReference type="NCBI Taxonomy" id="102226"/>
    <lineage>
        <taxon>Bacteria</taxon>
        <taxon>Bacillati</taxon>
        <taxon>Actinomycetota</taxon>
        <taxon>Actinomycetes</taxon>
        <taxon>Pseudonocardiales</taxon>
        <taxon>Pseudonocardiaceae</taxon>
        <taxon>Amycolatopsis</taxon>
    </lineage>
</organism>
<accession>A0ABW5HWZ7</accession>
<dbReference type="Pfam" id="PF08922">
    <property type="entry name" value="DUF1905"/>
    <property type="match status" value="1"/>
</dbReference>
<keyword evidence="2" id="KW-1185">Reference proteome</keyword>
<reference evidence="2" key="1">
    <citation type="journal article" date="2019" name="Int. J. Syst. Evol. Microbiol.">
        <title>The Global Catalogue of Microorganisms (GCM) 10K type strain sequencing project: providing services to taxonomists for standard genome sequencing and annotation.</title>
        <authorList>
            <consortium name="The Broad Institute Genomics Platform"/>
            <consortium name="The Broad Institute Genome Sequencing Center for Infectious Disease"/>
            <person name="Wu L."/>
            <person name="Ma J."/>
        </authorList>
    </citation>
    <scope>NUCLEOTIDE SEQUENCE [LARGE SCALE GENOMIC DNA]</scope>
    <source>
        <strain evidence="2">CGMCC 4.7638</strain>
    </source>
</reference>
<proteinExistence type="predicted"/>
<evidence type="ECO:0000313" key="1">
    <source>
        <dbReference type="EMBL" id="MFD2481549.1"/>
    </source>
</evidence>
<dbReference type="RefSeq" id="WP_344273510.1">
    <property type="nucleotide sequence ID" value="NZ_BAAAHV010000011.1"/>
</dbReference>
<protein>
    <submittedName>
        <fullName evidence="1">DUF1905 domain-containing protein</fullName>
    </submittedName>
</protein>
<dbReference type="Proteomes" id="UP001597542">
    <property type="component" value="Unassembled WGS sequence"/>
</dbReference>
<gene>
    <name evidence="1" type="ORF">ACFSUT_14800</name>
</gene>